<gene>
    <name evidence="2" type="ORF">AAG570_005071</name>
</gene>
<evidence type="ECO:0000256" key="1">
    <source>
        <dbReference type="SAM" id="MobiDB-lite"/>
    </source>
</evidence>
<keyword evidence="3" id="KW-1185">Reference proteome</keyword>
<dbReference type="Proteomes" id="UP001558652">
    <property type="component" value="Unassembled WGS sequence"/>
</dbReference>
<evidence type="ECO:0000313" key="3">
    <source>
        <dbReference type="Proteomes" id="UP001558652"/>
    </source>
</evidence>
<reference evidence="2 3" key="1">
    <citation type="submission" date="2024-07" db="EMBL/GenBank/DDBJ databases">
        <title>Chromosome-level genome assembly of the water stick insect Ranatra chinensis (Heteroptera: Nepidae).</title>
        <authorList>
            <person name="Liu X."/>
        </authorList>
    </citation>
    <scope>NUCLEOTIDE SEQUENCE [LARGE SCALE GENOMIC DNA]</scope>
    <source>
        <strain evidence="2">Cailab_2021Rc</strain>
        <tissue evidence="2">Muscle</tissue>
    </source>
</reference>
<feature type="region of interest" description="Disordered" evidence="1">
    <location>
        <begin position="202"/>
        <end position="227"/>
    </location>
</feature>
<proteinExistence type="predicted"/>
<dbReference type="AlphaFoldDB" id="A0ABD0YHQ3"/>
<organism evidence="2 3">
    <name type="scientific">Ranatra chinensis</name>
    <dbReference type="NCBI Taxonomy" id="642074"/>
    <lineage>
        <taxon>Eukaryota</taxon>
        <taxon>Metazoa</taxon>
        <taxon>Ecdysozoa</taxon>
        <taxon>Arthropoda</taxon>
        <taxon>Hexapoda</taxon>
        <taxon>Insecta</taxon>
        <taxon>Pterygota</taxon>
        <taxon>Neoptera</taxon>
        <taxon>Paraneoptera</taxon>
        <taxon>Hemiptera</taxon>
        <taxon>Heteroptera</taxon>
        <taxon>Panheteroptera</taxon>
        <taxon>Nepomorpha</taxon>
        <taxon>Nepidae</taxon>
        <taxon>Ranatrinae</taxon>
        <taxon>Ranatra</taxon>
    </lineage>
</organism>
<sequence length="227" mass="26170">MASKRRNIFHKNKKQETTEIVWGRGCQPRCPSLARRKDLNIPGPKTLHRISRLYESPVCSKRWSASSRGQVVRELESSIVEADRREAVWTNCSRGYSEAEGPGSCKAFAHLTLFTESLNYRQKTNLQCNSQTDLDVRRGTVGSNLDRVQSFQSKVLRTVLDAPWYVSNRTTHHDFNIPTVQQSALNRLQKFLDKHSNPLANALSSLSHPLEPPRRLKRRWPRDRHVE</sequence>
<evidence type="ECO:0000313" key="2">
    <source>
        <dbReference type="EMBL" id="KAL1116599.1"/>
    </source>
</evidence>
<comment type="caution">
    <text evidence="2">The sequence shown here is derived from an EMBL/GenBank/DDBJ whole genome shotgun (WGS) entry which is preliminary data.</text>
</comment>
<name>A0ABD0YHQ3_9HEMI</name>
<dbReference type="EMBL" id="JBFDAA010000017">
    <property type="protein sequence ID" value="KAL1116599.1"/>
    <property type="molecule type" value="Genomic_DNA"/>
</dbReference>
<feature type="compositionally biased region" description="Basic residues" evidence="1">
    <location>
        <begin position="215"/>
        <end position="227"/>
    </location>
</feature>
<accession>A0ABD0YHQ3</accession>
<protein>
    <submittedName>
        <fullName evidence="2">Uncharacterized protein</fullName>
    </submittedName>
</protein>